<evidence type="ECO:0000313" key="1">
    <source>
        <dbReference type="EMBL" id="MBA0087455.1"/>
    </source>
</evidence>
<sequence length="334" mass="35061">MRILISFTVLLSLAAADKPPESPHKKTLAVAGKVGVTTPGVQIPFTSLKAEAEFEAPPKPEWLFFSGVAFAPGADAIDRIDPKVNKKVEPIAGLAKACGGMASAFDSLWVPVCSSSSLARIDAKAFNVTHTLATGVAAVRGVIAATADSIWLLTDDKTTVSRIDPDQNLVVGELRVPAGCRSLTFAETALWLACPAGNKVLRIDPATNLVDKSINVSEQPESLAAGGGSIWVLCRKDGKIDRIDPKTNKVSKTIDLGVPNADGAIAFGEGFLWVTEAGFPLARIDITSESVVQQFQGEGGGALAVSPGAIWLANVKAGTIWRIDPKRVMATLPE</sequence>
<keyword evidence="2" id="KW-1185">Reference proteome</keyword>
<dbReference type="InterPro" id="IPR051200">
    <property type="entry name" value="Host-pathogen_enzymatic-act"/>
</dbReference>
<reference evidence="1" key="1">
    <citation type="submission" date="2020-06" db="EMBL/GenBank/DDBJ databases">
        <title>Legume-microbial interactions unlock mineral nutrients during tropical forest succession.</title>
        <authorList>
            <person name="Epihov D.Z."/>
        </authorList>
    </citation>
    <scope>NUCLEOTIDE SEQUENCE [LARGE SCALE GENOMIC DNA]</scope>
    <source>
        <strain evidence="1">Pan2503</strain>
    </source>
</reference>
<dbReference type="Proteomes" id="UP000567293">
    <property type="component" value="Unassembled WGS sequence"/>
</dbReference>
<accession>A0A7V8NTY1</accession>
<dbReference type="PANTHER" id="PTHR47197">
    <property type="entry name" value="PROTEIN NIRF"/>
    <property type="match status" value="1"/>
</dbReference>
<dbReference type="InterPro" id="IPR011048">
    <property type="entry name" value="Haem_d1_sf"/>
</dbReference>
<name>A0A7V8NTY1_9BACT</name>
<dbReference type="AlphaFoldDB" id="A0A7V8NTY1"/>
<proteinExistence type="predicted"/>
<organism evidence="1 2">
    <name type="scientific">Candidatus Acidiferrum panamense</name>
    <dbReference type="NCBI Taxonomy" id="2741543"/>
    <lineage>
        <taxon>Bacteria</taxon>
        <taxon>Pseudomonadati</taxon>
        <taxon>Acidobacteriota</taxon>
        <taxon>Terriglobia</taxon>
        <taxon>Candidatus Acidiferrales</taxon>
        <taxon>Candidatus Acidiferrum</taxon>
    </lineage>
</organism>
<evidence type="ECO:0008006" key="3">
    <source>
        <dbReference type="Google" id="ProtNLM"/>
    </source>
</evidence>
<comment type="caution">
    <text evidence="1">The sequence shown here is derived from an EMBL/GenBank/DDBJ whole genome shotgun (WGS) entry which is preliminary data.</text>
</comment>
<dbReference type="PANTHER" id="PTHR47197:SF3">
    <property type="entry name" value="DIHYDRO-HEME D1 DEHYDROGENASE"/>
    <property type="match status" value="1"/>
</dbReference>
<protein>
    <recommendedName>
        <fullName evidence="3">SMP-30/Gluconolactonase/LRE-like region domain-containing protein</fullName>
    </recommendedName>
</protein>
<dbReference type="SUPFAM" id="SSF51004">
    <property type="entry name" value="C-terminal (heme d1) domain of cytochrome cd1-nitrite reductase"/>
    <property type="match status" value="1"/>
</dbReference>
<gene>
    <name evidence="1" type="ORF">HRJ53_20920</name>
</gene>
<evidence type="ECO:0000313" key="2">
    <source>
        <dbReference type="Proteomes" id="UP000567293"/>
    </source>
</evidence>
<dbReference type="EMBL" id="JACDQQ010002012">
    <property type="protein sequence ID" value="MBA0087455.1"/>
    <property type="molecule type" value="Genomic_DNA"/>
</dbReference>
<dbReference type="InterPro" id="IPR015943">
    <property type="entry name" value="WD40/YVTN_repeat-like_dom_sf"/>
</dbReference>
<dbReference type="Gene3D" id="2.130.10.10">
    <property type="entry name" value="YVTN repeat-like/Quinoprotein amine dehydrogenase"/>
    <property type="match status" value="1"/>
</dbReference>